<keyword evidence="1" id="KW-1185">Reference proteome</keyword>
<dbReference type="RefSeq" id="XP_021573720.1">
    <property type="nucleotide sequence ID" value="XM_021718045.1"/>
</dbReference>
<proteinExistence type="predicted"/>
<dbReference type="GeneID" id="103271547"/>
<dbReference type="Proteomes" id="UP000189704">
    <property type="component" value="Unplaced"/>
</dbReference>
<protein>
    <submittedName>
        <fullName evidence="2">Uncharacterized protein LOC103271547</fullName>
    </submittedName>
</protein>
<evidence type="ECO:0000313" key="2">
    <source>
        <dbReference type="RefSeq" id="XP_021573720.1"/>
    </source>
</evidence>
<dbReference type="AlphaFoldDB" id="A0A3Q0EHJ8"/>
<reference evidence="2" key="1">
    <citation type="submission" date="2025-08" db="UniProtKB">
        <authorList>
            <consortium name="RefSeq"/>
        </authorList>
    </citation>
    <scope>IDENTIFICATION</scope>
</reference>
<organism evidence="1 2">
    <name type="scientific">Carlito syrichta</name>
    <name type="common">Philippine tarsier</name>
    <name type="synonym">Tarsius syrichta</name>
    <dbReference type="NCBI Taxonomy" id="1868482"/>
    <lineage>
        <taxon>Eukaryota</taxon>
        <taxon>Metazoa</taxon>
        <taxon>Chordata</taxon>
        <taxon>Craniata</taxon>
        <taxon>Vertebrata</taxon>
        <taxon>Euteleostomi</taxon>
        <taxon>Mammalia</taxon>
        <taxon>Eutheria</taxon>
        <taxon>Euarchontoglires</taxon>
        <taxon>Primates</taxon>
        <taxon>Haplorrhini</taxon>
        <taxon>Tarsiiformes</taxon>
        <taxon>Tarsiidae</taxon>
        <taxon>Carlito</taxon>
    </lineage>
</organism>
<name>A0A3Q0EHJ8_CARSF</name>
<sequence length="138" mass="14217">MLSVLAKSRTYGILSATAGAKHADYFSRRLAGFTPVGAAARALLLCRHGPGAAGPGTMCDGALLPPLVLPLLLLLLWGLDPGAGWPHPAWAGAGTNPAPQQLPGTLQWTRASDQAQMVLDTQPSSQGPDTWAALQGSN</sequence>
<dbReference type="KEGG" id="csyr:103271547"/>
<gene>
    <name evidence="2" type="primary">LOC103271547</name>
</gene>
<accession>A0A3Q0EHJ8</accession>
<feature type="non-terminal residue" evidence="2">
    <location>
        <position position="138"/>
    </location>
</feature>
<evidence type="ECO:0000313" key="1">
    <source>
        <dbReference type="Proteomes" id="UP000189704"/>
    </source>
</evidence>